<evidence type="ECO:0000256" key="6">
    <source>
        <dbReference type="PROSITE-ProRule" id="PRU00339"/>
    </source>
</evidence>
<evidence type="ECO:0000256" key="5">
    <source>
        <dbReference type="ARBA" id="ARBA00023012"/>
    </source>
</evidence>
<dbReference type="PROSITE" id="PS50005">
    <property type="entry name" value="TPR"/>
    <property type="match status" value="1"/>
</dbReference>
<dbReference type="InterPro" id="IPR036890">
    <property type="entry name" value="HATPase_C_sf"/>
</dbReference>
<evidence type="ECO:0000259" key="8">
    <source>
        <dbReference type="Pfam" id="PF02518"/>
    </source>
</evidence>
<comment type="catalytic activity">
    <reaction evidence="1">
        <text>ATP + protein L-histidine = ADP + protein N-phospho-L-histidine.</text>
        <dbReference type="EC" id="2.7.13.3"/>
    </reaction>
</comment>
<organism evidence="9 10">
    <name type="scientific">Chryseobacterium oryzae</name>
    <dbReference type="NCBI Taxonomy" id="2929799"/>
    <lineage>
        <taxon>Bacteria</taxon>
        <taxon>Pseudomonadati</taxon>
        <taxon>Bacteroidota</taxon>
        <taxon>Flavobacteriia</taxon>
        <taxon>Flavobacteriales</taxon>
        <taxon>Weeksellaceae</taxon>
        <taxon>Chryseobacterium group</taxon>
        <taxon>Chryseobacterium</taxon>
    </lineage>
</organism>
<dbReference type="InterPro" id="IPR003594">
    <property type="entry name" value="HATPase_dom"/>
</dbReference>
<proteinExistence type="predicted"/>
<feature type="repeat" description="TPR" evidence="6">
    <location>
        <begin position="110"/>
        <end position="143"/>
    </location>
</feature>
<dbReference type="RefSeq" id="WP_243577055.1">
    <property type="nucleotide sequence ID" value="NZ_CP094529.1"/>
</dbReference>
<keyword evidence="7" id="KW-0472">Membrane</keyword>
<reference evidence="9 10" key="1">
    <citation type="submission" date="2022-03" db="EMBL/GenBank/DDBJ databases">
        <title>Chryseobacterium sp. isolated from the Andong Sikhe.</title>
        <authorList>
            <person name="Won M."/>
            <person name="Kim S.-J."/>
            <person name="Kwon S.-W."/>
        </authorList>
    </citation>
    <scope>NUCLEOTIDE SEQUENCE [LARGE SCALE GENOMIC DNA]</scope>
    <source>
        <strain evidence="9 10">ADR-1</strain>
    </source>
</reference>
<keyword evidence="4" id="KW-0418">Kinase</keyword>
<dbReference type="SMART" id="SM00028">
    <property type="entry name" value="TPR"/>
    <property type="match status" value="3"/>
</dbReference>
<dbReference type="InterPro" id="IPR019734">
    <property type="entry name" value="TPR_rpt"/>
</dbReference>
<dbReference type="SUPFAM" id="SSF55874">
    <property type="entry name" value="ATPase domain of HSP90 chaperone/DNA topoisomerase II/histidine kinase"/>
    <property type="match status" value="1"/>
</dbReference>
<dbReference type="PANTHER" id="PTHR24421">
    <property type="entry name" value="NITRATE/NITRITE SENSOR PROTEIN NARX-RELATED"/>
    <property type="match status" value="1"/>
</dbReference>
<dbReference type="PANTHER" id="PTHR24421:SF10">
    <property type="entry name" value="NITRATE_NITRITE SENSOR PROTEIN NARQ"/>
    <property type="match status" value="1"/>
</dbReference>
<keyword evidence="7" id="KW-1133">Transmembrane helix</keyword>
<dbReference type="Gene3D" id="1.25.40.10">
    <property type="entry name" value="Tetratricopeptide repeat domain"/>
    <property type="match status" value="2"/>
</dbReference>
<keyword evidence="5" id="KW-0902">Two-component regulatory system</keyword>
<dbReference type="Proteomes" id="UP000831068">
    <property type="component" value="Chromosome"/>
</dbReference>
<feature type="domain" description="Histidine kinase/HSP90-like ATPase" evidence="8">
    <location>
        <begin position="465"/>
        <end position="553"/>
    </location>
</feature>
<keyword evidence="7" id="KW-0812">Transmembrane</keyword>
<dbReference type="PROSITE" id="PS51257">
    <property type="entry name" value="PROKAR_LIPOPROTEIN"/>
    <property type="match status" value="1"/>
</dbReference>
<dbReference type="Gene3D" id="3.30.565.10">
    <property type="entry name" value="Histidine kinase-like ATPase, C-terminal domain"/>
    <property type="match status" value="1"/>
</dbReference>
<name>A0ABY4BM47_9FLAO</name>
<sequence length="558" mass="64940">MKNFPLLLFLCLLIISCSKNSPKEKKETNAFYEKAFDYKEEGKTDSSFLYFYKAKDVFFQQKDSFGIGKCLANLAIIQETKGDYFGSQETGLSALKYLNENNTLNHTYLSINYNTLGMLSSKLKDYKKAIEFYKKAISFSQDSINKNIYTTNLANNYRRNKNYKTAIEILSSSLPKASENSNSSSRILDNLALAKYLENPNYNPVPEYQKALKIRLNEKDNWGLNSTYAHLSDYYTEKEPDSALFYAHKMYVVAKELQSPDDQMEALQKLIPLDNLQNSKKYFKIYQNLSDSVQTARNKAKNQFAMIRYETEKNKTSLLAAKAESTERQNHIIKQYIIMGVIITILIVLVLWFTKRQQRLQQEKLLEIKNTELKYSKKVHDVVANGLYHTMIEIENQPDLDKEKILNRIEKMYEESRDIAHNRIPEKDFYSRFSMMINSYSSQNQRILAVGYQKDIWENISDNVQSELYYIIREILVNMKKHSKATLASLKFEKNKKNITIKYTDNGVGIHNLENKKGTGIRNTENRIEVMRGDIIFEKNPNGGLIIQITIPTHLKYV</sequence>
<dbReference type="Pfam" id="PF13181">
    <property type="entry name" value="TPR_8"/>
    <property type="match status" value="1"/>
</dbReference>
<evidence type="ECO:0000256" key="3">
    <source>
        <dbReference type="ARBA" id="ARBA00022679"/>
    </source>
</evidence>
<evidence type="ECO:0000256" key="4">
    <source>
        <dbReference type="ARBA" id="ARBA00022777"/>
    </source>
</evidence>
<keyword evidence="6" id="KW-0802">TPR repeat</keyword>
<evidence type="ECO:0000313" key="9">
    <source>
        <dbReference type="EMBL" id="UOE38836.1"/>
    </source>
</evidence>
<evidence type="ECO:0000256" key="1">
    <source>
        <dbReference type="ARBA" id="ARBA00000085"/>
    </source>
</evidence>
<evidence type="ECO:0000256" key="7">
    <source>
        <dbReference type="SAM" id="Phobius"/>
    </source>
</evidence>
<keyword evidence="3" id="KW-0808">Transferase</keyword>
<accession>A0ABY4BM47</accession>
<dbReference type="SUPFAM" id="SSF48452">
    <property type="entry name" value="TPR-like"/>
    <property type="match status" value="1"/>
</dbReference>
<protein>
    <recommendedName>
        <fullName evidence="2">histidine kinase</fullName>
        <ecNumber evidence="2">2.7.13.3</ecNumber>
    </recommendedName>
</protein>
<dbReference type="EMBL" id="CP094529">
    <property type="protein sequence ID" value="UOE38836.1"/>
    <property type="molecule type" value="Genomic_DNA"/>
</dbReference>
<dbReference type="InterPro" id="IPR050482">
    <property type="entry name" value="Sensor_HK_TwoCompSys"/>
</dbReference>
<dbReference type="EC" id="2.7.13.3" evidence="2"/>
<keyword evidence="10" id="KW-1185">Reference proteome</keyword>
<dbReference type="Pfam" id="PF02518">
    <property type="entry name" value="HATPase_c"/>
    <property type="match status" value="1"/>
</dbReference>
<evidence type="ECO:0000313" key="10">
    <source>
        <dbReference type="Proteomes" id="UP000831068"/>
    </source>
</evidence>
<gene>
    <name evidence="9" type="ORF">MTP08_03430</name>
</gene>
<feature type="transmembrane region" description="Helical" evidence="7">
    <location>
        <begin position="336"/>
        <end position="354"/>
    </location>
</feature>
<evidence type="ECO:0000256" key="2">
    <source>
        <dbReference type="ARBA" id="ARBA00012438"/>
    </source>
</evidence>
<dbReference type="InterPro" id="IPR011990">
    <property type="entry name" value="TPR-like_helical_dom_sf"/>
</dbReference>